<dbReference type="RefSeq" id="WP_172238760.1">
    <property type="nucleotide sequence ID" value="NZ_JABFDP010000020.1"/>
</dbReference>
<proteinExistence type="inferred from homology"/>
<dbReference type="EMBL" id="JAFCLK010000004">
    <property type="protein sequence ID" value="MBR1135248.1"/>
    <property type="molecule type" value="Genomic_DNA"/>
</dbReference>
<dbReference type="SUPFAM" id="SSF117143">
    <property type="entry name" value="Flagellar hook protein flgE"/>
    <property type="match status" value="1"/>
</dbReference>
<evidence type="ECO:0000256" key="3">
    <source>
        <dbReference type="ARBA" id="ARBA00023143"/>
    </source>
</evidence>
<comment type="subunit">
    <text evidence="4">The basal body constitutes a major portion of the flagellar organelle and consists of five rings (E,L,P,S, and M) mounted on a central rod. The rod consists of about 26 subunits of FlgG in the distal portion, and FlgB, FlgC and FlgF are thought to build up the proximal portion of the rod with about 6 subunits each.</text>
</comment>
<dbReference type="InterPro" id="IPR001444">
    <property type="entry name" value="Flag_bb_rod_N"/>
</dbReference>
<evidence type="ECO:0000259" key="5">
    <source>
        <dbReference type="Pfam" id="PF00460"/>
    </source>
</evidence>
<keyword evidence="8" id="KW-0966">Cell projection</keyword>
<evidence type="ECO:0000313" key="8">
    <source>
        <dbReference type="EMBL" id="MBR1135248.1"/>
    </source>
</evidence>
<dbReference type="NCBIfam" id="TIGR02490">
    <property type="entry name" value="flgF"/>
    <property type="match status" value="1"/>
</dbReference>
<gene>
    <name evidence="8" type="primary">flgF</name>
    <name evidence="8" type="ORF">JQ619_05695</name>
</gene>
<dbReference type="Pfam" id="PF00460">
    <property type="entry name" value="Flg_bb_rod"/>
    <property type="match status" value="1"/>
</dbReference>
<dbReference type="Proteomes" id="UP001314635">
    <property type="component" value="Unassembled WGS sequence"/>
</dbReference>
<evidence type="ECO:0000256" key="1">
    <source>
        <dbReference type="ARBA" id="ARBA00004117"/>
    </source>
</evidence>
<sequence length="244" mass="25990">MGETTIIHLSRLIALERRLDNVANNVANADTTGFRARQLSFQEYLSPAKENDGDGKKGRPVSLVNAGFQYPDASGGAIQLTGNPLDVAIVGDGYFAVQTPQGERYTRAGAFTVDSTGRLVTMEGQPILSRSGPITIAAEERSVTIAADGTISSRQRVVGSLRLVRFDGPLQAVGSNLFQGQTPALDIPTGSVRLSVGALEKSNVQNVQEMSRLSELTRSYEQVGGLLKNSQSVDDLNKLGTVPD</sequence>
<reference evidence="9" key="1">
    <citation type="journal article" date="2021" name="ISME J.">
        <title>Evolutionary origin and ecological implication of a unique nif island in free-living Bradyrhizobium lineages.</title>
        <authorList>
            <person name="Tao J."/>
        </authorList>
    </citation>
    <scope>NUCLEOTIDE SEQUENCE [LARGE SCALE GENOMIC DNA]</scope>
    <source>
        <strain evidence="9">SZCCT0094</strain>
    </source>
</reference>
<dbReference type="InterPro" id="IPR053967">
    <property type="entry name" value="LlgE_F_G-like_D1"/>
</dbReference>
<comment type="caution">
    <text evidence="8">The sequence shown here is derived from an EMBL/GenBank/DDBJ whole genome shotgun (WGS) entry which is preliminary data.</text>
</comment>
<keyword evidence="8" id="KW-0282">Flagellum</keyword>
<comment type="similarity">
    <text evidence="2 4">Belongs to the flagella basal body rod proteins family.</text>
</comment>
<evidence type="ECO:0000256" key="2">
    <source>
        <dbReference type="ARBA" id="ARBA00009677"/>
    </source>
</evidence>
<dbReference type="InterPro" id="IPR020013">
    <property type="entry name" value="Flagellar_FlgE/F/G"/>
</dbReference>
<dbReference type="InterPro" id="IPR010930">
    <property type="entry name" value="Flg_bb/hook_C_dom"/>
</dbReference>
<feature type="domain" description="Flagellar basal body rod protein N-terminal" evidence="5">
    <location>
        <begin position="8"/>
        <end position="35"/>
    </location>
</feature>
<dbReference type="NCBIfam" id="TIGR03506">
    <property type="entry name" value="FlgEFG_subfam"/>
    <property type="match status" value="1"/>
</dbReference>
<keyword evidence="8" id="KW-0969">Cilium</keyword>
<keyword evidence="9" id="KW-1185">Reference proteome</keyword>
<comment type="subcellular location">
    <subcellularLocation>
        <location evidence="1 4">Bacterial flagellum basal body</location>
    </subcellularLocation>
</comment>
<dbReference type="InterPro" id="IPR012836">
    <property type="entry name" value="FlgF"/>
</dbReference>
<evidence type="ECO:0000259" key="7">
    <source>
        <dbReference type="Pfam" id="PF22692"/>
    </source>
</evidence>
<feature type="domain" description="Flagellar hook protein FlgE/F/G-like D1" evidence="7">
    <location>
        <begin position="88"/>
        <end position="152"/>
    </location>
</feature>
<protein>
    <recommendedName>
        <fullName evidence="4">Flagellar basal-body rod protein FlgF</fullName>
    </recommendedName>
</protein>
<dbReference type="PANTHER" id="PTHR30435">
    <property type="entry name" value="FLAGELLAR PROTEIN"/>
    <property type="match status" value="1"/>
</dbReference>
<dbReference type="PANTHER" id="PTHR30435:SF19">
    <property type="entry name" value="FLAGELLAR BASAL-BODY ROD PROTEIN FLGG"/>
    <property type="match status" value="1"/>
</dbReference>
<keyword evidence="3 4" id="KW-0975">Bacterial flagellum</keyword>
<evidence type="ECO:0000259" key="6">
    <source>
        <dbReference type="Pfam" id="PF06429"/>
    </source>
</evidence>
<accession>A0ABS5G1X4</accession>
<dbReference type="Pfam" id="PF06429">
    <property type="entry name" value="Flg_bbr_C"/>
    <property type="match status" value="1"/>
</dbReference>
<dbReference type="InterPro" id="IPR037925">
    <property type="entry name" value="FlgE/F/G-like"/>
</dbReference>
<dbReference type="Pfam" id="PF22692">
    <property type="entry name" value="LlgE_F_G_D1"/>
    <property type="match status" value="1"/>
</dbReference>
<evidence type="ECO:0000256" key="4">
    <source>
        <dbReference type="RuleBase" id="RU362116"/>
    </source>
</evidence>
<organism evidence="8 9">
    <name type="scientific">Bradyrhizobium denitrificans</name>
    <dbReference type="NCBI Taxonomy" id="2734912"/>
    <lineage>
        <taxon>Bacteria</taxon>
        <taxon>Pseudomonadati</taxon>
        <taxon>Pseudomonadota</taxon>
        <taxon>Alphaproteobacteria</taxon>
        <taxon>Hyphomicrobiales</taxon>
        <taxon>Nitrobacteraceae</taxon>
        <taxon>Bradyrhizobium</taxon>
    </lineage>
</organism>
<evidence type="ECO:0000313" key="9">
    <source>
        <dbReference type="Proteomes" id="UP001314635"/>
    </source>
</evidence>
<name>A0ABS5G1X4_9BRAD</name>
<feature type="domain" description="Flagellar basal-body/hook protein C-terminal" evidence="6">
    <location>
        <begin position="197"/>
        <end position="223"/>
    </location>
</feature>